<dbReference type="SUPFAM" id="SSF51569">
    <property type="entry name" value="Aldolase"/>
    <property type="match status" value="1"/>
</dbReference>
<evidence type="ECO:0000256" key="2">
    <source>
        <dbReference type="PIRNR" id="PIRNR001365"/>
    </source>
</evidence>
<feature type="active site" description="Schiff-base intermediate with substrate" evidence="3">
    <location>
        <position position="169"/>
    </location>
</feature>
<evidence type="ECO:0000256" key="4">
    <source>
        <dbReference type="PIRSR" id="PIRSR001365-2"/>
    </source>
</evidence>
<evidence type="ECO:0000313" key="6">
    <source>
        <dbReference type="Proteomes" id="UP000235963"/>
    </source>
</evidence>
<dbReference type="InterPro" id="IPR013785">
    <property type="entry name" value="Aldolase_TIM"/>
</dbReference>
<gene>
    <name evidence="5" type="ORF">AT575_08785</name>
</gene>
<dbReference type="PANTHER" id="PTHR42849">
    <property type="entry name" value="N-ACETYLNEURAMINATE LYASE"/>
    <property type="match status" value="1"/>
</dbReference>
<dbReference type="Gene3D" id="3.20.20.70">
    <property type="entry name" value="Aldolase class I"/>
    <property type="match status" value="1"/>
</dbReference>
<sequence>MPEKKLRKYQGVIPAFYACYDKDGNIDPKAVQALTGYFIEKGVQGLYVNGSSGECIYQSVEDRKIVLENVMAVAKGKLTVINHVACNNTKDSIELAKHAEELGVDAIAAIPPIYFKLPDYAVADYWNAISQAAPKTDFIIYNIPQLAGTALSPSLYQTMLENPRVIGVKNSSMPVQDIQIFSSLGAADHIVFNGPDEQFLGGRMMGAAAGIGGTYGVMPELFLSLNQLIAEKEIAKAYELQCKINDIISVLVSGHGNMYAVIKEVLRINEGLDIGSVRSPLAPLIESDLAICQEASNLIISAKAEFCEGR</sequence>
<name>A0A2N8LAC1_9STRE</name>
<dbReference type="Proteomes" id="UP000235963">
    <property type="component" value="Unassembled WGS sequence"/>
</dbReference>
<dbReference type="RefSeq" id="WP_102778030.1">
    <property type="nucleotide sequence ID" value="NZ_CBCSGP010000006.1"/>
</dbReference>
<dbReference type="PROSITE" id="PS51257">
    <property type="entry name" value="PROKAR_LIPOPROTEIN"/>
    <property type="match status" value="1"/>
</dbReference>
<feature type="binding site" evidence="4">
    <location>
        <position position="211"/>
    </location>
    <ligand>
        <name>pyruvate</name>
        <dbReference type="ChEBI" id="CHEBI:15361"/>
    </ligand>
</feature>
<dbReference type="OrthoDB" id="9782828at2"/>
<accession>A0A2N8LAC1</accession>
<comment type="similarity">
    <text evidence="2">Belongs to the DapA family.</text>
</comment>
<dbReference type="EMBL" id="LOCM01000032">
    <property type="protein sequence ID" value="PND47105.1"/>
    <property type="molecule type" value="Genomic_DNA"/>
</dbReference>
<dbReference type="GO" id="GO:0005829">
    <property type="term" value="C:cytosol"/>
    <property type="evidence" value="ECO:0007669"/>
    <property type="project" value="TreeGrafter"/>
</dbReference>
<evidence type="ECO:0000313" key="5">
    <source>
        <dbReference type="EMBL" id="PND47105.1"/>
    </source>
</evidence>
<dbReference type="InterPro" id="IPR002220">
    <property type="entry name" value="DapA-like"/>
</dbReference>
<dbReference type="PANTHER" id="PTHR42849:SF1">
    <property type="entry name" value="N-ACETYLNEURAMINATE LYASE"/>
    <property type="match status" value="1"/>
</dbReference>
<reference evidence="5 6" key="1">
    <citation type="submission" date="2015-12" db="EMBL/GenBank/DDBJ databases">
        <title>Streptococcus penaeicida sp. nov.</title>
        <authorList>
            <person name="Gomez-Gil B."/>
            <person name="Morales-Covarrubias M."/>
        </authorList>
    </citation>
    <scope>NUCLEOTIDE SEQUENCE [LARGE SCALE GENOMIC DNA]</scope>
    <source>
        <strain evidence="5 6">CAIM 1838</strain>
    </source>
</reference>
<evidence type="ECO:0000256" key="3">
    <source>
        <dbReference type="PIRSR" id="PIRSR001365-1"/>
    </source>
</evidence>
<comment type="caution">
    <text evidence="5">The sequence shown here is derived from an EMBL/GenBank/DDBJ whole genome shotgun (WGS) entry which is preliminary data.</text>
</comment>
<dbReference type="PIRSF" id="PIRSF001365">
    <property type="entry name" value="DHDPS"/>
    <property type="match status" value="1"/>
</dbReference>
<keyword evidence="6" id="KW-1185">Reference proteome</keyword>
<organism evidence="5 6">
    <name type="scientific">Streptococcus penaeicida</name>
    <dbReference type="NCBI Taxonomy" id="1765960"/>
    <lineage>
        <taxon>Bacteria</taxon>
        <taxon>Bacillati</taxon>
        <taxon>Bacillota</taxon>
        <taxon>Bacilli</taxon>
        <taxon>Lactobacillales</taxon>
        <taxon>Streptococcaceae</taxon>
        <taxon>Streptococcus</taxon>
    </lineage>
</organism>
<dbReference type="PRINTS" id="PR00146">
    <property type="entry name" value="DHPICSNTHASE"/>
</dbReference>
<keyword evidence="1 2" id="KW-0456">Lyase</keyword>
<protein>
    <submittedName>
        <fullName evidence="5">N-acetylneuraminate lyase</fullName>
    </submittedName>
</protein>
<feature type="active site" description="Proton donor/acceptor" evidence="3">
    <location>
        <position position="141"/>
    </location>
</feature>
<evidence type="ECO:0000256" key="1">
    <source>
        <dbReference type="ARBA" id="ARBA00023239"/>
    </source>
</evidence>
<dbReference type="SMART" id="SM01130">
    <property type="entry name" value="DHDPS"/>
    <property type="match status" value="1"/>
</dbReference>
<dbReference type="AlphaFoldDB" id="A0A2N8LAC1"/>
<proteinExistence type="inferred from homology"/>
<dbReference type="GO" id="GO:0019262">
    <property type="term" value="P:N-acetylneuraminate catabolic process"/>
    <property type="evidence" value="ECO:0007669"/>
    <property type="project" value="TreeGrafter"/>
</dbReference>
<dbReference type="Pfam" id="PF00701">
    <property type="entry name" value="DHDPS"/>
    <property type="match status" value="1"/>
</dbReference>
<dbReference type="GO" id="GO:0008747">
    <property type="term" value="F:N-acetylneuraminate lyase activity"/>
    <property type="evidence" value="ECO:0007669"/>
    <property type="project" value="TreeGrafter"/>
</dbReference>